<dbReference type="InterPro" id="IPR001387">
    <property type="entry name" value="Cro/C1-type_HTH"/>
</dbReference>
<dbReference type="Proteomes" id="UP000199024">
    <property type="component" value="Unassembled WGS sequence"/>
</dbReference>
<dbReference type="SUPFAM" id="SSF47413">
    <property type="entry name" value="lambda repressor-like DNA-binding domains"/>
    <property type="match status" value="1"/>
</dbReference>
<dbReference type="OrthoDB" id="119873at2"/>
<evidence type="ECO:0000313" key="2">
    <source>
        <dbReference type="EMBL" id="SFS21162.1"/>
    </source>
</evidence>
<dbReference type="Pfam" id="PF01381">
    <property type="entry name" value="HTH_3"/>
    <property type="match status" value="1"/>
</dbReference>
<dbReference type="Gene3D" id="1.10.260.40">
    <property type="entry name" value="lambda repressor-like DNA-binding domains"/>
    <property type="match status" value="1"/>
</dbReference>
<dbReference type="AlphaFoldDB" id="A0A1I6MZM9"/>
<dbReference type="GO" id="GO:0006355">
    <property type="term" value="P:regulation of DNA-templated transcription"/>
    <property type="evidence" value="ECO:0007669"/>
    <property type="project" value="InterPro"/>
</dbReference>
<dbReference type="RefSeq" id="WP_089843253.1">
    <property type="nucleotide sequence ID" value="NZ_FOZL01000002.1"/>
</dbReference>
<dbReference type="EMBL" id="FOZL01000002">
    <property type="protein sequence ID" value="SFS21162.1"/>
    <property type="molecule type" value="Genomic_DNA"/>
</dbReference>
<evidence type="ECO:0000313" key="3">
    <source>
        <dbReference type="Proteomes" id="UP000199024"/>
    </source>
</evidence>
<evidence type="ECO:0000259" key="1">
    <source>
        <dbReference type="PROSITE" id="PS50943"/>
    </source>
</evidence>
<dbReference type="GO" id="GO:0001046">
    <property type="term" value="F:core promoter sequence-specific DNA binding"/>
    <property type="evidence" value="ECO:0007669"/>
    <property type="project" value="TreeGrafter"/>
</dbReference>
<keyword evidence="3" id="KW-1185">Reference proteome</keyword>
<dbReference type="PANTHER" id="PTHR40455">
    <property type="entry name" value="ANTITOXIN HIGA"/>
    <property type="match status" value="1"/>
</dbReference>
<protein>
    <submittedName>
        <fullName evidence="2">HTH-type transcriptional regulator / antitoxin HigA</fullName>
    </submittedName>
</protein>
<sequence length="140" mass="15392">MSTTLANPAKLIKMGAPHVIHSDEQLAQYTDALFHLTGKEDLTDEEEKAIELLSFLVERYESERHPIPEASPVDVLRFLLDQNGLQQRDIAGELGSESTVSLVLAGKRPLTLGHIEKLSARFHVPGAVFLRQGVGHSKTA</sequence>
<dbReference type="CDD" id="cd00093">
    <property type="entry name" value="HTH_XRE"/>
    <property type="match status" value="1"/>
</dbReference>
<dbReference type="InterPro" id="IPR039060">
    <property type="entry name" value="Antitox_HigA"/>
</dbReference>
<proteinExistence type="predicted"/>
<gene>
    <name evidence="2" type="ORF">SAMN05421771_4066</name>
</gene>
<accession>A0A1I6MZM9</accession>
<organism evidence="2 3">
    <name type="scientific">Granulicella pectinivorans</name>
    <dbReference type="NCBI Taxonomy" id="474950"/>
    <lineage>
        <taxon>Bacteria</taxon>
        <taxon>Pseudomonadati</taxon>
        <taxon>Acidobacteriota</taxon>
        <taxon>Terriglobia</taxon>
        <taxon>Terriglobales</taxon>
        <taxon>Acidobacteriaceae</taxon>
        <taxon>Granulicella</taxon>
    </lineage>
</organism>
<dbReference type="PROSITE" id="PS50943">
    <property type="entry name" value="HTH_CROC1"/>
    <property type="match status" value="1"/>
</dbReference>
<dbReference type="STRING" id="474950.SAMN05421771_4066"/>
<feature type="domain" description="HTH cro/C1-type" evidence="1">
    <location>
        <begin position="76"/>
        <end position="129"/>
    </location>
</feature>
<dbReference type="SMART" id="SM00530">
    <property type="entry name" value="HTH_XRE"/>
    <property type="match status" value="1"/>
</dbReference>
<name>A0A1I6MZM9_9BACT</name>
<reference evidence="2 3" key="1">
    <citation type="submission" date="2016-10" db="EMBL/GenBank/DDBJ databases">
        <authorList>
            <person name="de Groot N.N."/>
        </authorList>
    </citation>
    <scope>NUCLEOTIDE SEQUENCE [LARGE SCALE GENOMIC DNA]</scope>
    <source>
        <strain evidence="2 3">DSM 21001</strain>
    </source>
</reference>
<dbReference type="InterPro" id="IPR010982">
    <property type="entry name" value="Lambda_DNA-bd_dom_sf"/>
</dbReference>
<dbReference type="PANTHER" id="PTHR40455:SF1">
    <property type="entry name" value="ANTITOXIN HIGA"/>
    <property type="match status" value="1"/>
</dbReference>